<evidence type="ECO:0000313" key="2">
    <source>
        <dbReference type="EMBL" id="PYD65231.1"/>
    </source>
</evidence>
<dbReference type="SMART" id="SM00507">
    <property type="entry name" value="HNHc"/>
    <property type="match status" value="1"/>
</dbReference>
<evidence type="ECO:0000259" key="1">
    <source>
        <dbReference type="SMART" id="SM00507"/>
    </source>
</evidence>
<dbReference type="Pfam" id="PF01844">
    <property type="entry name" value="HNH"/>
    <property type="match status" value="1"/>
</dbReference>
<sequence>MKKIKQVKVPTAKIKTNDTKELRHMSYDTAWRKFSKAYRQRHFFCEECLRDGKYNIEKLEVDHIVPLCQVPHLKFDESNLQVLCKSCHAKKTYTETIANGKNGL</sequence>
<dbReference type="Proteomes" id="UP000247512">
    <property type="component" value="Unassembled WGS sequence"/>
</dbReference>
<name>A0ABX5PA71_9PROT</name>
<keyword evidence="2" id="KW-0378">Hydrolase</keyword>
<dbReference type="Gene3D" id="1.10.30.50">
    <property type="match status" value="1"/>
</dbReference>
<dbReference type="GO" id="GO:0004519">
    <property type="term" value="F:endonuclease activity"/>
    <property type="evidence" value="ECO:0007669"/>
    <property type="project" value="UniProtKB-KW"/>
</dbReference>
<dbReference type="CDD" id="cd00085">
    <property type="entry name" value="HNHc"/>
    <property type="match status" value="1"/>
</dbReference>
<evidence type="ECO:0000313" key="3">
    <source>
        <dbReference type="Proteomes" id="UP000247512"/>
    </source>
</evidence>
<organism evidence="2 3">
    <name type="scientific">Komagataeibacter nataicola</name>
    <dbReference type="NCBI Taxonomy" id="265960"/>
    <lineage>
        <taxon>Bacteria</taxon>
        <taxon>Pseudomonadati</taxon>
        <taxon>Pseudomonadota</taxon>
        <taxon>Alphaproteobacteria</taxon>
        <taxon>Acetobacterales</taxon>
        <taxon>Acetobacteraceae</taxon>
        <taxon>Komagataeibacter</taxon>
    </lineage>
</organism>
<gene>
    <name evidence="2" type="ORF">CDI09_14665</name>
</gene>
<feature type="domain" description="HNH nuclease" evidence="1">
    <location>
        <begin position="33"/>
        <end position="89"/>
    </location>
</feature>
<dbReference type="InterPro" id="IPR002711">
    <property type="entry name" value="HNH"/>
</dbReference>
<dbReference type="InterPro" id="IPR003615">
    <property type="entry name" value="HNH_nuc"/>
</dbReference>
<reference evidence="2 3" key="1">
    <citation type="submission" date="2017-06" db="EMBL/GenBank/DDBJ databases">
        <title>A draft genome sequence of Komagataeibacter nataicola LMG 1536.</title>
        <authorList>
            <person name="Skraban J."/>
            <person name="Cleenwerck I."/>
            <person name="Vandamme P."/>
            <person name="Trcek J."/>
        </authorList>
    </citation>
    <scope>NUCLEOTIDE SEQUENCE [LARGE SCALE GENOMIC DNA]</scope>
    <source>
        <strain evidence="2 3">LMG 1536</strain>
    </source>
</reference>
<proteinExistence type="predicted"/>
<keyword evidence="2" id="KW-0255">Endonuclease</keyword>
<protein>
    <submittedName>
        <fullName evidence="2">HNH endonuclease</fullName>
    </submittedName>
</protein>
<dbReference type="EMBL" id="NIRT01000037">
    <property type="protein sequence ID" value="PYD65231.1"/>
    <property type="molecule type" value="Genomic_DNA"/>
</dbReference>
<dbReference type="RefSeq" id="WP_110571386.1">
    <property type="nucleotide sequence ID" value="NZ_CP134884.1"/>
</dbReference>
<keyword evidence="3" id="KW-1185">Reference proteome</keyword>
<keyword evidence="2" id="KW-0540">Nuclease</keyword>
<comment type="caution">
    <text evidence="2">The sequence shown here is derived from an EMBL/GenBank/DDBJ whole genome shotgun (WGS) entry which is preliminary data.</text>
</comment>
<accession>A0ABX5PA71</accession>